<feature type="region of interest" description="Disordered" evidence="1">
    <location>
        <begin position="1"/>
        <end position="33"/>
    </location>
</feature>
<sequence length="197" mass="21183">MVSSSSSTSKTPAKTNVNVNPGPPPSSARGTNIPFNPVNPLLVGYNFSQTTEHSCLVRQDYTIIDQFAKDCRLQKLWTIHKLLHALGKLSEEYDLAKADQNALQNQVQIVGNDIAQDDAAGKTIKLHLVEIQAAYAPLANNVKAVDDQIKPLDGEVSSLKREQFAAVIALASQSSKTTGDDTKKLQAAVNALFGVNA</sequence>
<protein>
    <submittedName>
        <fullName evidence="2">Uncharacterized protein</fullName>
    </submittedName>
</protein>
<evidence type="ECO:0000256" key="1">
    <source>
        <dbReference type="SAM" id="MobiDB-lite"/>
    </source>
</evidence>
<proteinExistence type="predicted"/>
<comment type="caution">
    <text evidence="2">The sequence shown here is derived from an EMBL/GenBank/DDBJ whole genome shotgun (WGS) entry which is preliminary data.</text>
</comment>
<organism evidence="2 3">
    <name type="scientific">Lepraria finkii</name>
    <dbReference type="NCBI Taxonomy" id="1340010"/>
    <lineage>
        <taxon>Eukaryota</taxon>
        <taxon>Fungi</taxon>
        <taxon>Dikarya</taxon>
        <taxon>Ascomycota</taxon>
        <taxon>Pezizomycotina</taxon>
        <taxon>Lecanoromycetes</taxon>
        <taxon>OSLEUM clade</taxon>
        <taxon>Lecanoromycetidae</taxon>
        <taxon>Lecanorales</taxon>
        <taxon>Lecanorineae</taxon>
        <taxon>Stereocaulaceae</taxon>
        <taxon>Lepraria</taxon>
    </lineage>
</organism>
<gene>
    <name evidence="2" type="ORF">ABVK25_011739</name>
</gene>
<evidence type="ECO:0000313" key="2">
    <source>
        <dbReference type="EMBL" id="KAL2046554.1"/>
    </source>
</evidence>
<keyword evidence="3" id="KW-1185">Reference proteome</keyword>
<dbReference type="Proteomes" id="UP001590951">
    <property type="component" value="Unassembled WGS sequence"/>
</dbReference>
<reference evidence="2 3" key="1">
    <citation type="submission" date="2024-09" db="EMBL/GenBank/DDBJ databases">
        <title>Rethinking Asexuality: The Enigmatic Case of Functional Sexual Genes in Lepraria (Stereocaulaceae).</title>
        <authorList>
            <person name="Doellman M."/>
            <person name="Sun Y."/>
            <person name="Barcenas-Pena A."/>
            <person name="Lumbsch H.T."/>
            <person name="Grewe F."/>
        </authorList>
    </citation>
    <scope>NUCLEOTIDE SEQUENCE [LARGE SCALE GENOMIC DNA]</scope>
    <source>
        <strain evidence="2 3">Grewe 0041</strain>
    </source>
</reference>
<name>A0ABR4AM05_9LECA</name>
<accession>A0ABR4AM05</accession>
<evidence type="ECO:0000313" key="3">
    <source>
        <dbReference type="Proteomes" id="UP001590951"/>
    </source>
</evidence>
<dbReference type="EMBL" id="JBHFEH010000114">
    <property type="protein sequence ID" value="KAL2046554.1"/>
    <property type="molecule type" value="Genomic_DNA"/>
</dbReference>